<evidence type="ECO:0000313" key="5">
    <source>
        <dbReference type="Proteomes" id="UP001200034"/>
    </source>
</evidence>
<keyword evidence="5" id="KW-1185">Reference proteome</keyword>
<name>A0AAD4JZ18_9MUSC</name>
<feature type="chain" id="PRO_5042287995" description="Protein TsetseEP domain-containing protein" evidence="2">
    <location>
        <begin position="18"/>
        <end position="213"/>
    </location>
</feature>
<feature type="signal peptide" evidence="2">
    <location>
        <begin position="1"/>
        <end position="17"/>
    </location>
</feature>
<evidence type="ECO:0000256" key="2">
    <source>
        <dbReference type="SAM" id="SignalP"/>
    </source>
</evidence>
<dbReference type="Pfam" id="PF05267">
    <property type="entry name" value="DUF725"/>
    <property type="match status" value="1"/>
</dbReference>
<dbReference type="Proteomes" id="UP001200034">
    <property type="component" value="Unassembled WGS sequence"/>
</dbReference>
<organism evidence="4 5">
    <name type="scientific">Drosophila rubida</name>
    <dbReference type="NCBI Taxonomy" id="30044"/>
    <lineage>
        <taxon>Eukaryota</taxon>
        <taxon>Metazoa</taxon>
        <taxon>Ecdysozoa</taxon>
        <taxon>Arthropoda</taxon>
        <taxon>Hexapoda</taxon>
        <taxon>Insecta</taxon>
        <taxon>Pterygota</taxon>
        <taxon>Neoptera</taxon>
        <taxon>Endopterygota</taxon>
        <taxon>Diptera</taxon>
        <taxon>Brachycera</taxon>
        <taxon>Muscomorpha</taxon>
        <taxon>Ephydroidea</taxon>
        <taxon>Drosophilidae</taxon>
        <taxon>Drosophila</taxon>
    </lineage>
</organism>
<gene>
    <name evidence="4" type="ORF">KR093_004177</name>
</gene>
<evidence type="ECO:0000313" key="4">
    <source>
        <dbReference type="EMBL" id="KAH8370573.1"/>
    </source>
</evidence>
<feature type="region of interest" description="Disordered" evidence="1">
    <location>
        <begin position="190"/>
        <end position="213"/>
    </location>
</feature>
<accession>A0AAD4JZ18</accession>
<evidence type="ECO:0000259" key="3">
    <source>
        <dbReference type="Pfam" id="PF05267"/>
    </source>
</evidence>
<evidence type="ECO:0000256" key="1">
    <source>
        <dbReference type="SAM" id="MobiDB-lite"/>
    </source>
</evidence>
<dbReference type="InterPro" id="IPR007931">
    <property type="entry name" value="TsetseEP"/>
</dbReference>
<sequence length="213" mass="23134">MFVKLCVLFLAIGLSQAGRSRALPEASFMQYMINSRAFAESSSSNTAQCFSEYSPKLQAVIEQWEADTQACETAADEARNNIDDKTKDQRDQIDATATGACEALTVCSKKDNSVDYFGCYSETGSADTKVMYEISANSAELLAVVIEDYRLIDNEAYVCTNKSERVYVENSAKVYSDLDNCLKGIVVTTQPPSSSTTETSAATDSSSVTPIDS</sequence>
<feature type="domain" description="Protein TsetseEP" evidence="3">
    <location>
        <begin position="46"/>
        <end position="165"/>
    </location>
</feature>
<dbReference type="EMBL" id="JAJJHW010002585">
    <property type="protein sequence ID" value="KAH8370573.1"/>
    <property type="molecule type" value="Genomic_DNA"/>
</dbReference>
<reference evidence="4" key="1">
    <citation type="journal article" date="2021" name="Mol. Ecol. Resour.">
        <title>Phylogenomic analyses of the genus Drosophila reveals genomic signals of climate adaptation.</title>
        <authorList>
            <person name="Li F."/>
            <person name="Rane R.V."/>
            <person name="Luria V."/>
            <person name="Xiong Z."/>
            <person name="Chen J."/>
            <person name="Li Z."/>
            <person name="Catullo R.A."/>
            <person name="Griffin P.C."/>
            <person name="Schiffer M."/>
            <person name="Pearce S."/>
            <person name="Lee S.F."/>
            <person name="McElroy K."/>
            <person name="Stocker A."/>
            <person name="Shirriffs J."/>
            <person name="Cockerell F."/>
            <person name="Coppin C."/>
            <person name="Sgro C.M."/>
            <person name="Karger A."/>
            <person name="Cain J.W."/>
            <person name="Weber J.A."/>
            <person name="Santpere G."/>
            <person name="Kirschner M.W."/>
            <person name="Hoffmann A.A."/>
            <person name="Oakeshott J.G."/>
            <person name="Zhang G."/>
        </authorList>
    </citation>
    <scope>NUCLEOTIDE SEQUENCE</scope>
    <source>
        <strain evidence="4">BGI-SZ-2011g</strain>
    </source>
</reference>
<feature type="non-terminal residue" evidence="4">
    <location>
        <position position="1"/>
    </location>
</feature>
<comment type="caution">
    <text evidence="4">The sequence shown here is derived from an EMBL/GenBank/DDBJ whole genome shotgun (WGS) entry which is preliminary data.</text>
</comment>
<proteinExistence type="predicted"/>
<keyword evidence="2" id="KW-0732">Signal</keyword>
<protein>
    <recommendedName>
        <fullName evidence="3">Protein TsetseEP domain-containing protein</fullName>
    </recommendedName>
</protein>
<dbReference type="AlphaFoldDB" id="A0AAD4JZ18"/>